<dbReference type="PIRSF" id="PIRSF000194">
    <property type="entry name" value="DHFR"/>
    <property type="match status" value="1"/>
</dbReference>
<dbReference type="PROSITE" id="PS00075">
    <property type="entry name" value="DHFR_1"/>
    <property type="match status" value="1"/>
</dbReference>
<dbReference type="EC" id="1.5.1.3" evidence="3 8"/>
<comment type="catalytic activity">
    <reaction evidence="8">
        <text>(6S)-5,6,7,8-tetrahydrofolate + NADP(+) = 7,8-dihydrofolate + NADPH + H(+)</text>
        <dbReference type="Rhea" id="RHEA:15009"/>
        <dbReference type="ChEBI" id="CHEBI:15378"/>
        <dbReference type="ChEBI" id="CHEBI:57451"/>
        <dbReference type="ChEBI" id="CHEBI:57453"/>
        <dbReference type="ChEBI" id="CHEBI:57783"/>
        <dbReference type="ChEBI" id="CHEBI:58349"/>
        <dbReference type="EC" id="1.5.1.3"/>
    </reaction>
</comment>
<evidence type="ECO:0000256" key="3">
    <source>
        <dbReference type="ARBA" id="ARBA00012856"/>
    </source>
</evidence>
<keyword evidence="6 8" id="KW-0560">Oxidoreductase</keyword>
<sequence length="163" mass="18660">MSSISIIVASDQNMGIGKNNQLPWHLPADLKYFKSVTSGHTVIMGRKTFDSMGKALPNRRNIVISRQTNLRYPDAEVVNSLDHALELTKEDGNVFIIGGAEIFKQSMEIATVLYHTEIHHEFDTDTFLAPINRDLWKEVKREDKQPDDKNLFPYSFVVYEKYG</sequence>
<reference evidence="11 12" key="1">
    <citation type="submission" date="2018-04" db="EMBL/GenBank/DDBJ databases">
        <title>Pedobacter chongqingensis sp. nov., isolated from a rottenly hemp rope.</title>
        <authorList>
            <person name="Cai Y."/>
        </authorList>
    </citation>
    <scope>NUCLEOTIDE SEQUENCE [LARGE SCALE GENOMIC DNA]</scope>
    <source>
        <strain evidence="11 12">FJ4-8</strain>
    </source>
</reference>
<dbReference type="PANTHER" id="PTHR48069:SF3">
    <property type="entry name" value="DIHYDROFOLATE REDUCTASE"/>
    <property type="match status" value="1"/>
</dbReference>
<dbReference type="OrthoDB" id="9804315at2"/>
<feature type="domain" description="DHFR" evidence="10">
    <location>
        <begin position="3"/>
        <end position="161"/>
    </location>
</feature>
<evidence type="ECO:0000256" key="4">
    <source>
        <dbReference type="ARBA" id="ARBA00022563"/>
    </source>
</evidence>
<keyword evidence="12" id="KW-1185">Reference proteome</keyword>
<comment type="similarity">
    <text evidence="2 8 9">Belongs to the dihydrofolate reductase family.</text>
</comment>
<dbReference type="GO" id="GO:0004146">
    <property type="term" value="F:dihydrofolate reductase activity"/>
    <property type="evidence" value="ECO:0007669"/>
    <property type="project" value="UniProtKB-EC"/>
</dbReference>
<name>A0A2U2PEM0_9SPHI</name>
<organism evidence="11 12">
    <name type="scientific">Pararcticibacter amylolyticus</name>
    <dbReference type="NCBI Taxonomy" id="2173175"/>
    <lineage>
        <taxon>Bacteria</taxon>
        <taxon>Pseudomonadati</taxon>
        <taxon>Bacteroidota</taxon>
        <taxon>Sphingobacteriia</taxon>
        <taxon>Sphingobacteriales</taxon>
        <taxon>Sphingobacteriaceae</taxon>
        <taxon>Pararcticibacter</taxon>
    </lineage>
</organism>
<protein>
    <recommendedName>
        <fullName evidence="3 8">Dihydrofolate reductase</fullName>
        <ecNumber evidence="3 8">1.5.1.3</ecNumber>
    </recommendedName>
</protein>
<keyword evidence="4 8" id="KW-0554">One-carbon metabolism</keyword>
<evidence type="ECO:0000256" key="6">
    <source>
        <dbReference type="ARBA" id="ARBA00023002"/>
    </source>
</evidence>
<dbReference type="RefSeq" id="WP_109416663.1">
    <property type="nucleotide sequence ID" value="NZ_QEAS01000012.1"/>
</dbReference>
<dbReference type="EMBL" id="QEAS01000012">
    <property type="protein sequence ID" value="PWG79764.1"/>
    <property type="molecule type" value="Genomic_DNA"/>
</dbReference>
<dbReference type="SUPFAM" id="SSF53597">
    <property type="entry name" value="Dihydrofolate reductase-like"/>
    <property type="match status" value="1"/>
</dbReference>
<dbReference type="GO" id="GO:0006730">
    <property type="term" value="P:one-carbon metabolic process"/>
    <property type="evidence" value="ECO:0007669"/>
    <property type="project" value="UniProtKB-KW"/>
</dbReference>
<dbReference type="FunFam" id="3.40.430.10:FF:000001">
    <property type="entry name" value="Dihydrofolate reductase"/>
    <property type="match status" value="1"/>
</dbReference>
<dbReference type="GO" id="GO:0046452">
    <property type="term" value="P:dihydrofolate metabolic process"/>
    <property type="evidence" value="ECO:0007669"/>
    <property type="project" value="TreeGrafter"/>
</dbReference>
<gene>
    <name evidence="11" type="ORF">DDR33_15230</name>
</gene>
<dbReference type="CDD" id="cd00209">
    <property type="entry name" value="DHFR"/>
    <property type="match status" value="1"/>
</dbReference>
<dbReference type="GO" id="GO:0070401">
    <property type="term" value="F:NADP+ binding"/>
    <property type="evidence" value="ECO:0007669"/>
    <property type="project" value="UniProtKB-ARBA"/>
</dbReference>
<accession>A0A2U2PEM0</accession>
<evidence type="ECO:0000256" key="7">
    <source>
        <dbReference type="ARBA" id="ARBA00025067"/>
    </source>
</evidence>
<dbReference type="AlphaFoldDB" id="A0A2U2PEM0"/>
<comment type="function">
    <text evidence="7 8">Key enzyme in folate metabolism. Catalyzes an essential reaction for de novo glycine and purine synthesis, and for DNA precursor synthesis.</text>
</comment>
<proteinExistence type="inferred from homology"/>
<dbReference type="GO" id="GO:0046655">
    <property type="term" value="P:folic acid metabolic process"/>
    <property type="evidence" value="ECO:0007669"/>
    <property type="project" value="TreeGrafter"/>
</dbReference>
<dbReference type="InterPro" id="IPR001796">
    <property type="entry name" value="DHFR_dom"/>
</dbReference>
<dbReference type="Proteomes" id="UP000245647">
    <property type="component" value="Unassembled WGS sequence"/>
</dbReference>
<dbReference type="GO" id="GO:0005829">
    <property type="term" value="C:cytosol"/>
    <property type="evidence" value="ECO:0007669"/>
    <property type="project" value="TreeGrafter"/>
</dbReference>
<dbReference type="GO" id="GO:0046654">
    <property type="term" value="P:tetrahydrofolate biosynthetic process"/>
    <property type="evidence" value="ECO:0007669"/>
    <property type="project" value="UniProtKB-UniPathway"/>
</dbReference>
<evidence type="ECO:0000256" key="1">
    <source>
        <dbReference type="ARBA" id="ARBA00004903"/>
    </source>
</evidence>
<evidence type="ECO:0000256" key="9">
    <source>
        <dbReference type="RuleBase" id="RU004474"/>
    </source>
</evidence>
<evidence type="ECO:0000313" key="12">
    <source>
        <dbReference type="Proteomes" id="UP000245647"/>
    </source>
</evidence>
<evidence type="ECO:0000259" key="10">
    <source>
        <dbReference type="PROSITE" id="PS51330"/>
    </source>
</evidence>
<evidence type="ECO:0000256" key="5">
    <source>
        <dbReference type="ARBA" id="ARBA00022857"/>
    </source>
</evidence>
<evidence type="ECO:0000256" key="8">
    <source>
        <dbReference type="PIRNR" id="PIRNR000194"/>
    </source>
</evidence>
<dbReference type="Pfam" id="PF00186">
    <property type="entry name" value="DHFR_1"/>
    <property type="match status" value="1"/>
</dbReference>
<dbReference type="PANTHER" id="PTHR48069">
    <property type="entry name" value="DIHYDROFOLATE REDUCTASE"/>
    <property type="match status" value="1"/>
</dbReference>
<dbReference type="Gene3D" id="3.40.430.10">
    <property type="entry name" value="Dihydrofolate Reductase, subunit A"/>
    <property type="match status" value="1"/>
</dbReference>
<dbReference type="PROSITE" id="PS51330">
    <property type="entry name" value="DHFR_2"/>
    <property type="match status" value="1"/>
</dbReference>
<comment type="caution">
    <text evidence="11">The sequence shown here is derived from an EMBL/GenBank/DDBJ whole genome shotgun (WGS) entry which is preliminary data.</text>
</comment>
<dbReference type="UniPathway" id="UPA00077">
    <property type="reaction ID" value="UER00158"/>
</dbReference>
<dbReference type="InterPro" id="IPR012259">
    <property type="entry name" value="DHFR"/>
</dbReference>
<dbReference type="InterPro" id="IPR024072">
    <property type="entry name" value="DHFR-like_dom_sf"/>
</dbReference>
<evidence type="ECO:0000256" key="2">
    <source>
        <dbReference type="ARBA" id="ARBA00009539"/>
    </source>
</evidence>
<keyword evidence="5 8" id="KW-0521">NADP</keyword>
<evidence type="ECO:0000313" key="11">
    <source>
        <dbReference type="EMBL" id="PWG79764.1"/>
    </source>
</evidence>
<dbReference type="InterPro" id="IPR017925">
    <property type="entry name" value="DHFR_CS"/>
</dbReference>
<dbReference type="PRINTS" id="PR00070">
    <property type="entry name" value="DHFR"/>
</dbReference>
<comment type="pathway">
    <text evidence="1 8">Cofactor biosynthesis; tetrahydrofolate biosynthesis; 5,6,7,8-tetrahydrofolate from 7,8-dihydrofolate: step 1/1.</text>
</comment>